<dbReference type="GO" id="GO:0006310">
    <property type="term" value="P:DNA recombination"/>
    <property type="evidence" value="ECO:0007669"/>
    <property type="project" value="UniProtKB-KW"/>
</dbReference>
<dbReference type="Gene3D" id="1.10.150.130">
    <property type="match status" value="1"/>
</dbReference>
<dbReference type="CDD" id="cd01188">
    <property type="entry name" value="INT_RitA_C_like"/>
    <property type="match status" value="1"/>
</dbReference>
<dbReference type="SUPFAM" id="SSF56349">
    <property type="entry name" value="DNA breaking-rejoining enzymes"/>
    <property type="match status" value="1"/>
</dbReference>
<evidence type="ECO:0000313" key="5">
    <source>
        <dbReference type="EMBL" id="TDX35072.1"/>
    </source>
</evidence>
<dbReference type="InterPro" id="IPR010998">
    <property type="entry name" value="Integrase_recombinase_N"/>
</dbReference>
<dbReference type="GeneID" id="57014066"/>
<sequence length="409" mass="47380">MKQIKLKEMIDLVLDLMCSFNLSESTIKSYRYSAFSSINSYAKKRGTLIYSKDITDDFLKIQKERLNNKKISKKYYRVLRKAVELLDEYYTTGTLVWRIRHKRSKIKVNEYFNFIILDFEKNIVSQLAPATVLYIKSNTLQFLEFIENNGHIDLKRITINEVHDFLLNISPKHHGSMDNVLFSVKKFFNYLNENKITDLNVETILYKASRPKRKVLPCFSHEEVQSILDQIDTSTAKGKRDYAIIYLASHTGLRSVDIINLKLTDIDWNKDEIRIVQKKTGRSLVLPLDINTEKAIYDYILLGRPDTDSPNVFIRSIAPYTKLSDRGSSYSIIKKYCKSAGISNHRFHALRRSMGTWMLEAGVPLPTISQVLGHHNQDSTKQYLSLNNLMLAECALNLNGIETQKEELL</sequence>
<proteinExistence type="inferred from homology"/>
<evidence type="ECO:0000256" key="1">
    <source>
        <dbReference type="ARBA" id="ARBA00008857"/>
    </source>
</evidence>
<comment type="similarity">
    <text evidence="1">Belongs to the 'phage' integrase family.</text>
</comment>
<accession>A0A4R8G2N0</accession>
<dbReference type="GO" id="GO:0015074">
    <property type="term" value="P:DNA integration"/>
    <property type="evidence" value="ECO:0007669"/>
    <property type="project" value="InterPro"/>
</dbReference>
<keyword evidence="2" id="KW-0238">DNA-binding</keyword>
<dbReference type="EMBL" id="SOEF01000069">
    <property type="protein sequence ID" value="TDX35072.1"/>
    <property type="molecule type" value="Genomic_DNA"/>
</dbReference>
<dbReference type="Proteomes" id="UP000295472">
    <property type="component" value="Unassembled WGS sequence"/>
</dbReference>
<dbReference type="Gene3D" id="1.10.443.10">
    <property type="entry name" value="Intergrase catalytic core"/>
    <property type="match status" value="1"/>
</dbReference>
<dbReference type="GO" id="GO:0003677">
    <property type="term" value="F:DNA binding"/>
    <property type="evidence" value="ECO:0007669"/>
    <property type="project" value="UniProtKB-KW"/>
</dbReference>
<dbReference type="RefSeq" id="WP_134060296.1">
    <property type="nucleotide sequence ID" value="NZ_SOEF01000069.1"/>
</dbReference>
<keyword evidence="3" id="KW-0233">DNA recombination</keyword>
<reference evidence="5 6" key="1">
    <citation type="submission" date="2019-03" db="EMBL/GenBank/DDBJ databases">
        <title>Subsurface microbial communities from deep shales in Ohio and West Virginia, USA.</title>
        <authorList>
            <person name="Wrighton K."/>
        </authorList>
    </citation>
    <scope>NUCLEOTIDE SEQUENCE [LARGE SCALE GENOMIC DNA]</scope>
    <source>
        <strain evidence="5 6">DSMZ 11287</strain>
    </source>
</reference>
<feature type="domain" description="Tyr recombinase" evidence="4">
    <location>
        <begin position="214"/>
        <end position="396"/>
    </location>
</feature>
<dbReference type="InterPro" id="IPR011010">
    <property type="entry name" value="DNA_brk_join_enz"/>
</dbReference>
<gene>
    <name evidence="5" type="ORF">C7954_1693</name>
</gene>
<evidence type="ECO:0000313" key="6">
    <source>
        <dbReference type="Proteomes" id="UP000295472"/>
    </source>
</evidence>
<dbReference type="PROSITE" id="PS51898">
    <property type="entry name" value="TYR_RECOMBINASE"/>
    <property type="match status" value="1"/>
</dbReference>
<evidence type="ECO:0000256" key="3">
    <source>
        <dbReference type="ARBA" id="ARBA00023172"/>
    </source>
</evidence>
<dbReference type="InterPro" id="IPR013762">
    <property type="entry name" value="Integrase-like_cat_sf"/>
</dbReference>
<organism evidence="5 6">
    <name type="scientific">Halanaerobium congolense</name>
    <dbReference type="NCBI Taxonomy" id="54121"/>
    <lineage>
        <taxon>Bacteria</taxon>
        <taxon>Bacillati</taxon>
        <taxon>Bacillota</taxon>
        <taxon>Clostridia</taxon>
        <taxon>Halanaerobiales</taxon>
        <taxon>Halanaerobiaceae</taxon>
        <taxon>Halanaerobium</taxon>
    </lineage>
</organism>
<evidence type="ECO:0000256" key="2">
    <source>
        <dbReference type="ARBA" id="ARBA00023125"/>
    </source>
</evidence>
<dbReference type="AlphaFoldDB" id="A0A4R8G2N0"/>
<dbReference type="PANTHER" id="PTHR30349:SF41">
    <property type="entry name" value="INTEGRASE_RECOMBINASE PROTEIN MJ0367-RELATED"/>
    <property type="match status" value="1"/>
</dbReference>
<dbReference type="Pfam" id="PF00589">
    <property type="entry name" value="Phage_integrase"/>
    <property type="match status" value="1"/>
</dbReference>
<dbReference type="InterPro" id="IPR002104">
    <property type="entry name" value="Integrase_catalytic"/>
</dbReference>
<evidence type="ECO:0000259" key="4">
    <source>
        <dbReference type="PROSITE" id="PS51898"/>
    </source>
</evidence>
<comment type="caution">
    <text evidence="5">The sequence shown here is derived from an EMBL/GenBank/DDBJ whole genome shotgun (WGS) entry which is preliminary data.</text>
</comment>
<protein>
    <submittedName>
        <fullName evidence="5">Site-specific recombinase XerD</fullName>
    </submittedName>
</protein>
<dbReference type="PANTHER" id="PTHR30349">
    <property type="entry name" value="PHAGE INTEGRASE-RELATED"/>
    <property type="match status" value="1"/>
</dbReference>
<name>A0A4R8G2N0_9FIRM</name>
<dbReference type="InterPro" id="IPR050090">
    <property type="entry name" value="Tyrosine_recombinase_XerCD"/>
</dbReference>